<reference evidence="1 2" key="1">
    <citation type="journal article" date="2019" name="Sci. Rep.">
        <title>Orb-weaving spider Araneus ventricosus genome elucidates the spidroin gene catalogue.</title>
        <authorList>
            <person name="Kono N."/>
            <person name="Nakamura H."/>
            <person name="Ohtoshi R."/>
            <person name="Moran D.A.P."/>
            <person name="Shinohara A."/>
            <person name="Yoshida Y."/>
            <person name="Fujiwara M."/>
            <person name="Mori M."/>
            <person name="Tomita M."/>
            <person name="Arakawa K."/>
        </authorList>
    </citation>
    <scope>NUCLEOTIDE SEQUENCE [LARGE SCALE GENOMIC DNA]</scope>
</reference>
<proteinExistence type="predicted"/>
<dbReference type="EMBL" id="BGPR01000066">
    <property type="protein sequence ID" value="GBL89642.1"/>
    <property type="molecule type" value="Genomic_DNA"/>
</dbReference>
<dbReference type="AlphaFoldDB" id="A0A4Y2BBF7"/>
<sequence length="91" mass="10570">MKPIDFKYGRKQETDDEKEENMILVEESEDDFFLLFSIRNGGCRGGEVIYLDSSMVYFSRNLLVLIDNIGSTRMKAHFSYVCWIQEVDGGE</sequence>
<name>A0A4Y2BBF7_ARAVE</name>
<keyword evidence="2" id="KW-1185">Reference proteome</keyword>
<gene>
    <name evidence="1" type="ORF">AVEN_104604_1</name>
</gene>
<comment type="caution">
    <text evidence="1">The sequence shown here is derived from an EMBL/GenBank/DDBJ whole genome shotgun (WGS) entry which is preliminary data.</text>
</comment>
<evidence type="ECO:0000313" key="2">
    <source>
        <dbReference type="Proteomes" id="UP000499080"/>
    </source>
</evidence>
<organism evidence="1 2">
    <name type="scientific">Araneus ventricosus</name>
    <name type="common">Orbweaver spider</name>
    <name type="synonym">Epeira ventricosa</name>
    <dbReference type="NCBI Taxonomy" id="182803"/>
    <lineage>
        <taxon>Eukaryota</taxon>
        <taxon>Metazoa</taxon>
        <taxon>Ecdysozoa</taxon>
        <taxon>Arthropoda</taxon>
        <taxon>Chelicerata</taxon>
        <taxon>Arachnida</taxon>
        <taxon>Araneae</taxon>
        <taxon>Araneomorphae</taxon>
        <taxon>Entelegynae</taxon>
        <taxon>Araneoidea</taxon>
        <taxon>Araneidae</taxon>
        <taxon>Araneus</taxon>
    </lineage>
</organism>
<protein>
    <submittedName>
        <fullName evidence="1">Uncharacterized protein</fullName>
    </submittedName>
</protein>
<accession>A0A4Y2BBF7</accession>
<dbReference type="OrthoDB" id="6758798at2759"/>
<evidence type="ECO:0000313" key="1">
    <source>
        <dbReference type="EMBL" id="GBL89642.1"/>
    </source>
</evidence>
<dbReference type="Proteomes" id="UP000499080">
    <property type="component" value="Unassembled WGS sequence"/>
</dbReference>